<proteinExistence type="predicted"/>
<feature type="non-terminal residue" evidence="1">
    <location>
        <position position="29"/>
    </location>
</feature>
<keyword evidence="1" id="KW-0449">Lipoprotein</keyword>
<reference evidence="1 2" key="1">
    <citation type="journal article" date="2013" name="PLoS Pathog.">
        <title>Genomic analysis of the Kiwifruit pathogen Pseudomonas syringae pv. actinidiae provides insight into the origins of an emergent plant disease.</title>
        <authorList>
            <person name="McCann H.C."/>
            <person name="Rikkerink E.H."/>
            <person name="Bertels F."/>
            <person name="Fiers M."/>
            <person name="Lu A."/>
            <person name="Rees-George J."/>
            <person name="Andersen M.T."/>
            <person name="Gleave A.P."/>
            <person name="Haubold B."/>
            <person name="Wohlers M.W."/>
            <person name="Guttman D.S."/>
            <person name="Wang P.W."/>
            <person name="Straub C."/>
            <person name="Vanneste J.L."/>
            <person name="Rainey P.B."/>
            <person name="Templeton M.D."/>
        </authorList>
    </citation>
    <scope>NUCLEOTIDE SEQUENCE [LARGE SCALE GENOMIC DNA]</scope>
    <source>
        <strain evidence="1 2">ICMP 19096</strain>
    </source>
</reference>
<gene>
    <name evidence="1" type="ORF">A245_44025</name>
</gene>
<protein>
    <submittedName>
        <fullName evidence="1">Rare lipoprotein A</fullName>
    </submittedName>
</protein>
<accession>A0A656JJW0</accession>
<dbReference type="Proteomes" id="UP000018849">
    <property type="component" value="Unassembled WGS sequence"/>
</dbReference>
<evidence type="ECO:0000313" key="1">
    <source>
        <dbReference type="EMBL" id="EPN32649.1"/>
    </source>
</evidence>
<dbReference type="EMBL" id="AOKF01003725">
    <property type="protein sequence ID" value="EPN32649.1"/>
    <property type="molecule type" value="Genomic_DNA"/>
</dbReference>
<dbReference type="AlphaFoldDB" id="A0A656JJW0"/>
<name>A0A656JJW0_PSESF</name>
<comment type="caution">
    <text evidence="1">The sequence shown here is derived from an EMBL/GenBank/DDBJ whole genome shotgun (WGS) entry which is preliminary data.</text>
</comment>
<dbReference type="PROSITE" id="PS51257">
    <property type="entry name" value="PROKAR_LIPOPROTEIN"/>
    <property type="match status" value="1"/>
</dbReference>
<organism evidence="1 2">
    <name type="scientific">Pseudomonas syringae pv. actinidiae ICMP 19096</name>
    <dbReference type="NCBI Taxonomy" id="1194405"/>
    <lineage>
        <taxon>Bacteria</taxon>
        <taxon>Pseudomonadati</taxon>
        <taxon>Pseudomonadota</taxon>
        <taxon>Gammaproteobacteria</taxon>
        <taxon>Pseudomonadales</taxon>
        <taxon>Pseudomonadaceae</taxon>
        <taxon>Pseudomonas</taxon>
        <taxon>Pseudomonas syringae</taxon>
    </lineage>
</organism>
<evidence type="ECO:0000313" key="2">
    <source>
        <dbReference type="Proteomes" id="UP000018849"/>
    </source>
</evidence>
<sequence>MRASPILQTFKLLALTGLAVLVASCSSPS</sequence>